<organism evidence="2 3">
    <name type="scientific">Mytilus coruscus</name>
    <name type="common">Sea mussel</name>
    <dbReference type="NCBI Taxonomy" id="42192"/>
    <lineage>
        <taxon>Eukaryota</taxon>
        <taxon>Metazoa</taxon>
        <taxon>Spiralia</taxon>
        <taxon>Lophotrochozoa</taxon>
        <taxon>Mollusca</taxon>
        <taxon>Bivalvia</taxon>
        <taxon>Autobranchia</taxon>
        <taxon>Pteriomorphia</taxon>
        <taxon>Mytilida</taxon>
        <taxon>Mytiloidea</taxon>
        <taxon>Mytilidae</taxon>
        <taxon>Mytilinae</taxon>
        <taxon>Mytilus</taxon>
    </lineage>
</organism>
<proteinExistence type="predicted"/>
<dbReference type="Proteomes" id="UP000507470">
    <property type="component" value="Unassembled WGS sequence"/>
</dbReference>
<protein>
    <recommendedName>
        <fullName evidence="1">C2H2-type domain-containing protein</fullName>
    </recommendedName>
</protein>
<evidence type="ECO:0000259" key="1">
    <source>
        <dbReference type="PROSITE" id="PS00028"/>
    </source>
</evidence>
<sequence length="212" mass="25313">MTSEQRNDPYNQPSRKVAICHKLTKKYKIEQCWLCPESFTSRRELKNHLSTSFHDVLRVTCPFCYEEETTCRKIVDLKKHVERNHPDRLEKLSKYFFSKNNGFWLANKPDDYRKTINPSRRKTKRKDEWYEGWRKHKEENNGNSTKAEMESECIPSYSPERPLQVEVININLALGHIHLDLQYGTDFYKVRLTDNTLKDPKVRDSLCRKMAP</sequence>
<dbReference type="InterPro" id="IPR013087">
    <property type="entry name" value="Znf_C2H2_type"/>
</dbReference>
<gene>
    <name evidence="2" type="ORF">MCOR_22500</name>
</gene>
<feature type="domain" description="C2H2-type" evidence="1">
    <location>
        <begin position="32"/>
        <end position="54"/>
    </location>
</feature>
<name>A0A6J8BWN9_MYTCO</name>
<dbReference type="AlphaFoldDB" id="A0A6J8BWN9"/>
<dbReference type="SMART" id="SM00355">
    <property type="entry name" value="ZnF_C2H2"/>
    <property type="match status" value="2"/>
</dbReference>
<dbReference type="OrthoDB" id="6162896at2759"/>
<evidence type="ECO:0000313" key="2">
    <source>
        <dbReference type="EMBL" id="CAC5387129.1"/>
    </source>
</evidence>
<dbReference type="EMBL" id="CACVKT020003973">
    <property type="protein sequence ID" value="CAC5387129.1"/>
    <property type="molecule type" value="Genomic_DNA"/>
</dbReference>
<dbReference type="PROSITE" id="PS00028">
    <property type="entry name" value="ZINC_FINGER_C2H2_1"/>
    <property type="match status" value="1"/>
</dbReference>
<accession>A0A6J8BWN9</accession>
<keyword evidence="3" id="KW-1185">Reference proteome</keyword>
<reference evidence="2 3" key="1">
    <citation type="submission" date="2020-06" db="EMBL/GenBank/DDBJ databases">
        <authorList>
            <person name="Li R."/>
            <person name="Bekaert M."/>
        </authorList>
    </citation>
    <scope>NUCLEOTIDE SEQUENCE [LARGE SCALE GENOMIC DNA]</scope>
    <source>
        <strain evidence="3">wild</strain>
    </source>
</reference>
<evidence type="ECO:0000313" key="3">
    <source>
        <dbReference type="Proteomes" id="UP000507470"/>
    </source>
</evidence>